<dbReference type="PANTHER" id="PTHR10622">
    <property type="entry name" value="HET DOMAIN-CONTAINING PROTEIN"/>
    <property type="match status" value="1"/>
</dbReference>
<feature type="non-terminal residue" evidence="1">
    <location>
        <position position="114"/>
    </location>
</feature>
<keyword evidence="2" id="KW-1185">Reference proteome</keyword>
<gene>
    <name evidence="1" type="ORF">B0H67DRAFT_467139</name>
</gene>
<evidence type="ECO:0000313" key="2">
    <source>
        <dbReference type="Proteomes" id="UP001172102"/>
    </source>
</evidence>
<organism evidence="1 2">
    <name type="scientific">Lasiosphaeris hirsuta</name>
    <dbReference type="NCBI Taxonomy" id="260670"/>
    <lineage>
        <taxon>Eukaryota</taxon>
        <taxon>Fungi</taxon>
        <taxon>Dikarya</taxon>
        <taxon>Ascomycota</taxon>
        <taxon>Pezizomycotina</taxon>
        <taxon>Sordariomycetes</taxon>
        <taxon>Sordariomycetidae</taxon>
        <taxon>Sordariales</taxon>
        <taxon>Lasiosphaeriaceae</taxon>
        <taxon>Lasiosphaeris</taxon>
    </lineage>
</organism>
<dbReference type="PANTHER" id="PTHR10622:SF10">
    <property type="entry name" value="HET DOMAIN-CONTAINING PROTEIN"/>
    <property type="match status" value="1"/>
</dbReference>
<evidence type="ECO:0000313" key="1">
    <source>
        <dbReference type="EMBL" id="KAK0714498.1"/>
    </source>
</evidence>
<comment type="caution">
    <text evidence="1">The sequence shown here is derived from an EMBL/GenBank/DDBJ whole genome shotgun (WGS) entry which is preliminary data.</text>
</comment>
<dbReference type="Proteomes" id="UP001172102">
    <property type="component" value="Unassembled WGS sequence"/>
</dbReference>
<evidence type="ECO:0008006" key="3">
    <source>
        <dbReference type="Google" id="ProtNLM"/>
    </source>
</evidence>
<reference evidence="1" key="1">
    <citation type="submission" date="2023-06" db="EMBL/GenBank/DDBJ databases">
        <title>Genome-scale phylogeny and comparative genomics of the fungal order Sordariales.</title>
        <authorList>
            <consortium name="Lawrence Berkeley National Laboratory"/>
            <person name="Hensen N."/>
            <person name="Bonometti L."/>
            <person name="Westerberg I."/>
            <person name="Brannstrom I.O."/>
            <person name="Guillou S."/>
            <person name="Cros-Aarteil S."/>
            <person name="Calhoun S."/>
            <person name="Haridas S."/>
            <person name="Kuo A."/>
            <person name="Mondo S."/>
            <person name="Pangilinan J."/>
            <person name="Riley R."/>
            <person name="Labutti K."/>
            <person name="Andreopoulos B."/>
            <person name="Lipzen A."/>
            <person name="Chen C."/>
            <person name="Yanf M."/>
            <person name="Daum C."/>
            <person name="Ng V."/>
            <person name="Clum A."/>
            <person name="Steindorff A."/>
            <person name="Ohm R."/>
            <person name="Martin F."/>
            <person name="Silar P."/>
            <person name="Natvig D."/>
            <person name="Lalanne C."/>
            <person name="Gautier V."/>
            <person name="Ament-Velasquez S.L."/>
            <person name="Kruys A."/>
            <person name="Hutchinson M.I."/>
            <person name="Powell A.J."/>
            <person name="Barry K."/>
            <person name="Miller A.N."/>
            <person name="Grigoriev I.V."/>
            <person name="Debuchy R."/>
            <person name="Gladieux P."/>
            <person name="Thoren M.H."/>
            <person name="Johannesson H."/>
        </authorList>
    </citation>
    <scope>NUCLEOTIDE SEQUENCE</scope>
    <source>
        <strain evidence="1">SMH4607-1</strain>
    </source>
</reference>
<name>A0AA40DWN4_9PEZI</name>
<dbReference type="EMBL" id="JAUKUA010000004">
    <property type="protein sequence ID" value="KAK0714498.1"/>
    <property type="molecule type" value="Genomic_DNA"/>
</dbReference>
<proteinExistence type="predicted"/>
<dbReference type="AlphaFoldDB" id="A0AA40DWN4"/>
<accession>A0AA40DWN4</accession>
<protein>
    <recommendedName>
        <fullName evidence="3">Heterokaryon incompatibility domain-containing protein</fullName>
    </recommendedName>
</protein>
<feature type="non-terminal residue" evidence="1">
    <location>
        <position position="1"/>
    </location>
</feature>
<sequence length="114" mass="13176">DTVCIDKTSSAELSEAINFMFRWYQQSEICYAYLGDVSTGNRDRFVDSALFSRGWTLQELIAPRKLRFFDNNWSHIGHKAVLERDISHRINIPMYVLSTGEFSMASVAQKMSWA</sequence>